<evidence type="ECO:0000313" key="2">
    <source>
        <dbReference type="Proteomes" id="UP000830158"/>
    </source>
</evidence>
<dbReference type="EMBL" id="CP091196">
    <property type="protein sequence ID" value="UQS22870.1"/>
    <property type="molecule type" value="Genomic_DNA"/>
</dbReference>
<reference evidence="1" key="1">
    <citation type="submission" date="2022-01" db="EMBL/GenBank/DDBJ databases">
        <title>PSI-footprinting approach for the identification of protein synthesis inhibitor producers.</title>
        <authorList>
            <person name="Handel F."/>
            <person name="Kulik A."/>
            <person name="Wex K.W."/>
            <person name="Berscheid A."/>
            <person name="Saur J.S."/>
            <person name="Winkler A."/>
            <person name="Wibberg D."/>
            <person name="Kalinowski J."/>
            <person name="Broetz-Oesterhelt H."/>
            <person name="Mast Y."/>
        </authorList>
    </citation>
    <scope>NUCLEOTIDE SEQUENCE</scope>
    <source>
        <strain evidence="1">KNN 49.3e</strain>
    </source>
</reference>
<sequence>MKQRIQSALDVTSPDKPLASNIVDQGCDSRSSVGLQTRISCSLAGYRYFELTADKKTVLREIDAKLKSLGFKKQQDNNVYVNDALDGVRENEVSYIRDRTSVQLGWSTLPAGVNGPASAVISRGLSSHWISNPDKPTAVVGVIAQEGYFYCSSGGIDIWGIGACILPPHPPNR</sequence>
<protein>
    <submittedName>
        <fullName evidence="1">Uncharacterized protein</fullName>
    </submittedName>
</protein>
<accession>A0ABY4NS34</accession>
<organism evidence="1 2">
    <name type="scientific">Amycolatopsis thermalba</name>
    <dbReference type="NCBI Taxonomy" id="944492"/>
    <lineage>
        <taxon>Bacteria</taxon>
        <taxon>Bacillati</taxon>
        <taxon>Actinomycetota</taxon>
        <taxon>Actinomycetes</taxon>
        <taxon>Pseudonocardiales</taxon>
        <taxon>Pseudonocardiaceae</taxon>
        <taxon>Amycolatopsis</taxon>
    </lineage>
</organism>
<dbReference type="Proteomes" id="UP000830158">
    <property type="component" value="Chromosome"/>
</dbReference>
<gene>
    <name evidence="1" type="ORF">L1857_08585</name>
</gene>
<keyword evidence="2" id="KW-1185">Reference proteome</keyword>
<proteinExistence type="predicted"/>
<evidence type="ECO:0000313" key="1">
    <source>
        <dbReference type="EMBL" id="UQS22870.1"/>
    </source>
</evidence>
<name>A0ABY4NS34_9PSEU</name>
<dbReference type="RefSeq" id="WP_162831183.1">
    <property type="nucleotide sequence ID" value="NZ_CP091196.1"/>
</dbReference>